<proteinExistence type="predicted"/>
<sequence length="663" mass="71902">MASKTAPYGTWLSPITAEAITQGSIGIDDVFVDPVTSSVYHTEKRPSEQGRSVIVDTKTSKDLFGPEFNARTGVQEYGGAAAVAHGGIVYFSNIADGRVYSIDTRNKRSVPEAVTPVNKAHRFANFAVHPTQHNLIVSILEDHTVDTPPTVVTTLCVIDVSTKSVTPLVSGADFYASPAFSPNGKKIAWQQWYHPDMPWEGSEIHVADVQVGGSTLVLENITHVAGEKINISVAYPSWANDSTLVFTSDEGSGYQNPWIYSTTSKSARLAIDRAIQQDFGQPAWSLGLTPYTFLDDAGTKAVFLAYRYGRSFLYVIDLDTPSAPHEIVNCPFSLIQRMHKVSSNAFVFSAGKPDASGGVVQCVLTTSVSAPAAEYTVLKSTASALTFPAGIVSLPTPLTLVSGNESIYVVYYPPTNPEYAGSSIPGERPPCIVNVHGGPTSMAYQTLSWEKQYFTSRGYAWLDVNYGGSSGYGRAYIARLAGKWGIVDVQDSIDAAKLLASPPHSLIDVSRVAIRGGSAGGYTTLSAFATTTFFAAGTSMYGISNLVLLTDDTHKFELRYMEKLIGGTMQDIPEVYKERSPAFHAERIESPLLVLQGSEDRVVPPAQSEQIVEKIKSKAGGADRVEYHVFEGEGHGWRKAENMKAALEYEHAWYEKKLLKPSV</sequence>
<gene>
    <name evidence="1" type="ORF">BV22DRAFT_1037637</name>
</gene>
<reference evidence="1" key="1">
    <citation type="journal article" date="2021" name="New Phytol.">
        <title>Evolutionary innovations through gain and loss of genes in the ectomycorrhizal Boletales.</title>
        <authorList>
            <person name="Wu G."/>
            <person name="Miyauchi S."/>
            <person name="Morin E."/>
            <person name="Kuo A."/>
            <person name="Drula E."/>
            <person name="Varga T."/>
            <person name="Kohler A."/>
            <person name="Feng B."/>
            <person name="Cao Y."/>
            <person name="Lipzen A."/>
            <person name="Daum C."/>
            <person name="Hundley H."/>
            <person name="Pangilinan J."/>
            <person name="Johnson J."/>
            <person name="Barry K."/>
            <person name="LaButti K."/>
            <person name="Ng V."/>
            <person name="Ahrendt S."/>
            <person name="Min B."/>
            <person name="Choi I.G."/>
            <person name="Park H."/>
            <person name="Plett J.M."/>
            <person name="Magnuson J."/>
            <person name="Spatafora J.W."/>
            <person name="Nagy L.G."/>
            <person name="Henrissat B."/>
            <person name="Grigoriev I.V."/>
            <person name="Yang Z.L."/>
            <person name="Xu J."/>
            <person name="Martin F.M."/>
        </authorList>
    </citation>
    <scope>NUCLEOTIDE SEQUENCE</scope>
    <source>
        <strain evidence="1">KUC20120723A-06</strain>
    </source>
</reference>
<name>A0ACB8BBX9_9AGAM</name>
<dbReference type="Proteomes" id="UP000790709">
    <property type="component" value="Unassembled WGS sequence"/>
</dbReference>
<dbReference type="EMBL" id="MU266490">
    <property type="protein sequence ID" value="KAH7922307.1"/>
    <property type="molecule type" value="Genomic_DNA"/>
</dbReference>
<organism evidence="1 2">
    <name type="scientific">Leucogyrophana mollusca</name>
    <dbReference type="NCBI Taxonomy" id="85980"/>
    <lineage>
        <taxon>Eukaryota</taxon>
        <taxon>Fungi</taxon>
        <taxon>Dikarya</taxon>
        <taxon>Basidiomycota</taxon>
        <taxon>Agaricomycotina</taxon>
        <taxon>Agaricomycetes</taxon>
        <taxon>Agaricomycetidae</taxon>
        <taxon>Boletales</taxon>
        <taxon>Boletales incertae sedis</taxon>
        <taxon>Leucogyrophana</taxon>
    </lineage>
</organism>
<evidence type="ECO:0000313" key="1">
    <source>
        <dbReference type="EMBL" id="KAH7922307.1"/>
    </source>
</evidence>
<protein>
    <submittedName>
        <fullName evidence="1">Alpha/beta-hydrolase</fullName>
    </submittedName>
</protein>
<keyword evidence="2" id="KW-1185">Reference proteome</keyword>
<comment type="caution">
    <text evidence="1">The sequence shown here is derived from an EMBL/GenBank/DDBJ whole genome shotgun (WGS) entry which is preliminary data.</text>
</comment>
<accession>A0ACB8BBX9</accession>
<evidence type="ECO:0000313" key="2">
    <source>
        <dbReference type="Proteomes" id="UP000790709"/>
    </source>
</evidence>